<feature type="binding site" evidence="1">
    <location>
        <position position="7"/>
    </location>
    <ligand>
        <name>Mg(2+)</name>
        <dbReference type="ChEBI" id="CHEBI:18420"/>
        <label>1</label>
    </ligand>
</feature>
<feature type="binding site" evidence="1">
    <location>
        <position position="5"/>
    </location>
    <ligand>
        <name>Mg(2+)</name>
        <dbReference type="ChEBI" id="CHEBI:18420"/>
        <label>1</label>
    </ligand>
</feature>
<dbReference type="InterPro" id="IPR005502">
    <property type="entry name" value="Ribosyl_crysJ1"/>
</dbReference>
<comment type="cofactor">
    <cofactor evidence="1">
        <name>Mg(2+)</name>
        <dbReference type="ChEBI" id="CHEBI:18420"/>
    </cofactor>
    <text evidence="1">Binds 2 magnesium ions per subunit.</text>
</comment>
<proteinExistence type="predicted"/>
<name>A0AAD1XDQ0_EUPCR</name>
<dbReference type="GO" id="GO:0046872">
    <property type="term" value="F:metal ion binding"/>
    <property type="evidence" value="ECO:0007669"/>
    <property type="project" value="UniProtKB-KW"/>
</dbReference>
<keyword evidence="1" id="KW-0479">Metal-binding</keyword>
<sequence>MGGGDTDTNACIAGGLIGAIVGFDGLPKKAKTKVLNWDNNKEEGHERPEFLVPKFHAESLIERLYDLAPTDLKTERIHEHNEYLL</sequence>
<evidence type="ECO:0000313" key="3">
    <source>
        <dbReference type="Proteomes" id="UP001295684"/>
    </source>
</evidence>
<comment type="caution">
    <text evidence="2">The sequence shown here is derived from an EMBL/GenBank/DDBJ whole genome shotgun (WGS) entry which is preliminary data.</text>
</comment>
<evidence type="ECO:0000256" key="1">
    <source>
        <dbReference type="PIRSR" id="PIRSR605502-1"/>
    </source>
</evidence>
<dbReference type="Pfam" id="PF03747">
    <property type="entry name" value="ADP_ribosyl_GH"/>
    <property type="match status" value="1"/>
</dbReference>
<keyword evidence="1" id="KW-0460">Magnesium</keyword>
<dbReference type="EMBL" id="CAMPGE010009103">
    <property type="protein sequence ID" value="CAI2367978.1"/>
    <property type="molecule type" value="Genomic_DNA"/>
</dbReference>
<protein>
    <recommendedName>
        <fullName evidence="4">ADP-ribosylglycohydrolase</fullName>
    </recommendedName>
</protein>
<evidence type="ECO:0000313" key="2">
    <source>
        <dbReference type="EMBL" id="CAI2367978.1"/>
    </source>
</evidence>
<evidence type="ECO:0008006" key="4">
    <source>
        <dbReference type="Google" id="ProtNLM"/>
    </source>
</evidence>
<dbReference type="AlphaFoldDB" id="A0AAD1XDQ0"/>
<feature type="binding site" evidence="1">
    <location>
        <position position="8"/>
    </location>
    <ligand>
        <name>Mg(2+)</name>
        <dbReference type="ChEBI" id="CHEBI:18420"/>
        <label>1</label>
    </ligand>
</feature>
<accession>A0AAD1XDQ0</accession>
<dbReference type="Proteomes" id="UP001295684">
    <property type="component" value="Unassembled WGS sequence"/>
</dbReference>
<organism evidence="2 3">
    <name type="scientific">Euplotes crassus</name>
    <dbReference type="NCBI Taxonomy" id="5936"/>
    <lineage>
        <taxon>Eukaryota</taxon>
        <taxon>Sar</taxon>
        <taxon>Alveolata</taxon>
        <taxon>Ciliophora</taxon>
        <taxon>Intramacronucleata</taxon>
        <taxon>Spirotrichea</taxon>
        <taxon>Hypotrichia</taxon>
        <taxon>Euplotida</taxon>
        <taxon>Euplotidae</taxon>
        <taxon>Moneuplotes</taxon>
    </lineage>
</organism>
<dbReference type="Gene3D" id="1.10.4080.10">
    <property type="entry name" value="ADP-ribosylation/Crystallin J1"/>
    <property type="match status" value="1"/>
</dbReference>
<reference evidence="2" key="1">
    <citation type="submission" date="2023-07" db="EMBL/GenBank/DDBJ databases">
        <authorList>
            <consortium name="AG Swart"/>
            <person name="Singh M."/>
            <person name="Singh A."/>
            <person name="Seah K."/>
            <person name="Emmerich C."/>
        </authorList>
    </citation>
    <scope>NUCLEOTIDE SEQUENCE</scope>
    <source>
        <strain evidence="2">DP1</strain>
    </source>
</reference>
<dbReference type="InterPro" id="IPR036705">
    <property type="entry name" value="Ribosyl_crysJ1_sf"/>
</dbReference>
<gene>
    <name evidence="2" type="ORF">ECRASSUSDP1_LOCUS9267</name>
</gene>
<keyword evidence="3" id="KW-1185">Reference proteome</keyword>
<dbReference type="SUPFAM" id="SSF101478">
    <property type="entry name" value="ADP-ribosylglycohydrolase"/>
    <property type="match status" value="1"/>
</dbReference>